<name>A0A077NPJ2_XENBV</name>
<keyword evidence="1" id="KW-0808">Transferase</keyword>
<dbReference type="Gene3D" id="3.40.630.30">
    <property type="match status" value="1"/>
</dbReference>
<evidence type="ECO:0000313" key="2">
    <source>
        <dbReference type="Proteomes" id="UP000028487"/>
    </source>
</evidence>
<gene>
    <name evidence="1" type="ORF">XBFM1_1510001</name>
</gene>
<accession>A0A077NPJ2</accession>
<dbReference type="AlphaFoldDB" id="A0A077NPJ2"/>
<protein>
    <submittedName>
        <fullName evidence="1">Aminoglycoside N(6')-acetyltransferase type 1</fullName>
        <ecNumber evidence="1">2.3.1.82</ecNumber>
    </submittedName>
</protein>
<evidence type="ECO:0000313" key="1">
    <source>
        <dbReference type="EMBL" id="CDH00303.1"/>
    </source>
</evidence>
<organism evidence="1 2">
    <name type="scientific">Xenorhabdus bovienii str. feltiae Moldova</name>
    <dbReference type="NCBI Taxonomy" id="1398200"/>
    <lineage>
        <taxon>Bacteria</taxon>
        <taxon>Pseudomonadati</taxon>
        <taxon>Pseudomonadota</taxon>
        <taxon>Gammaproteobacteria</taxon>
        <taxon>Enterobacterales</taxon>
        <taxon>Morganellaceae</taxon>
        <taxon>Xenorhabdus</taxon>
    </lineage>
</organism>
<sequence>MNLRKALWPESSETKHLKEISEIIESQHHAAFMFKVREGEYVSLIELSLRFDYVNV</sequence>
<dbReference type="EMBL" id="CBSV010000059">
    <property type="protein sequence ID" value="CDH00303.1"/>
    <property type="molecule type" value="Genomic_DNA"/>
</dbReference>
<keyword evidence="1" id="KW-0012">Acyltransferase</keyword>
<proteinExistence type="predicted"/>
<comment type="caution">
    <text evidence="1">The sequence shown here is derived from an EMBL/GenBank/DDBJ whole genome shotgun (WGS) entry which is preliminary data.</text>
</comment>
<dbReference type="GO" id="GO:0047663">
    <property type="term" value="F:aminoglycoside 6'-N-acetyltransferase activity"/>
    <property type="evidence" value="ECO:0007669"/>
    <property type="project" value="UniProtKB-EC"/>
</dbReference>
<dbReference type="Proteomes" id="UP000028487">
    <property type="component" value="Unassembled WGS sequence"/>
</dbReference>
<reference evidence="1" key="1">
    <citation type="submission" date="2013-07" db="EMBL/GenBank/DDBJ databases">
        <title>Sub-species coevolution in mutualistic symbiosis.</title>
        <authorList>
            <person name="Murfin K."/>
            <person name="Klassen J."/>
            <person name="Lee M."/>
            <person name="Forst S."/>
            <person name="Stock P."/>
            <person name="Goodrich-Blair H."/>
        </authorList>
    </citation>
    <scope>NUCLEOTIDE SEQUENCE [LARGE SCALE GENOMIC DNA]</scope>
    <source>
        <strain evidence="1">Feltiae Moldova</strain>
    </source>
</reference>
<dbReference type="HOGENOM" id="CLU_3013276_0_0_6"/>
<dbReference type="EC" id="2.3.1.82" evidence="1"/>